<protein>
    <recommendedName>
        <fullName evidence="1">F-box domain-containing protein</fullName>
    </recommendedName>
</protein>
<dbReference type="SUPFAM" id="SSF81383">
    <property type="entry name" value="F-box domain"/>
    <property type="match status" value="1"/>
</dbReference>
<dbReference type="OrthoDB" id="5304354at2759"/>
<dbReference type="Gene3D" id="3.80.10.10">
    <property type="entry name" value="Ribonuclease Inhibitor"/>
    <property type="match status" value="1"/>
</dbReference>
<organism evidence="2 3">
    <name type="scientific">Lophium mytilinum</name>
    <dbReference type="NCBI Taxonomy" id="390894"/>
    <lineage>
        <taxon>Eukaryota</taxon>
        <taxon>Fungi</taxon>
        <taxon>Dikarya</taxon>
        <taxon>Ascomycota</taxon>
        <taxon>Pezizomycotina</taxon>
        <taxon>Dothideomycetes</taxon>
        <taxon>Pleosporomycetidae</taxon>
        <taxon>Mytilinidiales</taxon>
        <taxon>Mytilinidiaceae</taxon>
        <taxon>Lophium</taxon>
    </lineage>
</organism>
<dbReference type="EMBL" id="MU004182">
    <property type="protein sequence ID" value="KAF2501500.1"/>
    <property type="molecule type" value="Genomic_DNA"/>
</dbReference>
<evidence type="ECO:0000313" key="3">
    <source>
        <dbReference type="Proteomes" id="UP000799750"/>
    </source>
</evidence>
<dbReference type="Pfam" id="PF12937">
    <property type="entry name" value="F-box-like"/>
    <property type="match status" value="1"/>
</dbReference>
<reference evidence="2" key="1">
    <citation type="journal article" date="2020" name="Stud. Mycol.">
        <title>101 Dothideomycetes genomes: a test case for predicting lifestyles and emergence of pathogens.</title>
        <authorList>
            <person name="Haridas S."/>
            <person name="Albert R."/>
            <person name="Binder M."/>
            <person name="Bloem J."/>
            <person name="Labutti K."/>
            <person name="Salamov A."/>
            <person name="Andreopoulos B."/>
            <person name="Baker S."/>
            <person name="Barry K."/>
            <person name="Bills G."/>
            <person name="Bluhm B."/>
            <person name="Cannon C."/>
            <person name="Castanera R."/>
            <person name="Culley D."/>
            <person name="Daum C."/>
            <person name="Ezra D."/>
            <person name="Gonzalez J."/>
            <person name="Henrissat B."/>
            <person name="Kuo A."/>
            <person name="Liang C."/>
            <person name="Lipzen A."/>
            <person name="Lutzoni F."/>
            <person name="Magnuson J."/>
            <person name="Mondo S."/>
            <person name="Nolan M."/>
            <person name="Ohm R."/>
            <person name="Pangilinan J."/>
            <person name="Park H.-J."/>
            <person name="Ramirez L."/>
            <person name="Alfaro M."/>
            <person name="Sun H."/>
            <person name="Tritt A."/>
            <person name="Yoshinaga Y."/>
            <person name="Zwiers L.-H."/>
            <person name="Turgeon B."/>
            <person name="Goodwin S."/>
            <person name="Spatafora J."/>
            <person name="Crous P."/>
            <person name="Grigoriev I."/>
        </authorList>
    </citation>
    <scope>NUCLEOTIDE SEQUENCE</scope>
    <source>
        <strain evidence="2">CBS 269.34</strain>
    </source>
</reference>
<keyword evidence="3" id="KW-1185">Reference proteome</keyword>
<dbReference type="InterPro" id="IPR001810">
    <property type="entry name" value="F-box_dom"/>
</dbReference>
<sequence>MPVLLDLPNELLLSIFSFVDIDDLVSFAVTCRHIHAVGEGPLREHKALQDKYHTVTCANQDDCASWNLLYDVILDPLVELYARELDFAAERKMDWDTHEEWCQVAMEQSKRLPDPDWRDLLLRRNDDQIIERLLLSFPRLRKLHYVPHRWNSSPFDTVMKAATGYKRAELGMLPLGHLVFQHLTTVSFAHWDTEGSVSFQWLLYFSRIPSVRTVNGHMVGYETSREEAAYFADNLLQSNATSLTMSFSCVGIDAFRSMIMGMPKLRSFAYDYAGPSVDDYDFDAKAMINILSEYTKESLESLQLFDGSDYGYDEQETPRVSLTEFKQLRTLATDWDALLPDPDEDADTILDDAELSQGFFKEDENVPASPEIAGLLPSSLEELSLRNCREDWFRVLTSLCEQKEENCPKLRKINFMDHRGEFGAAKEAKVADFKELAKKFGVEVERRRLIGFIEGC</sequence>
<evidence type="ECO:0000259" key="1">
    <source>
        <dbReference type="PROSITE" id="PS50181"/>
    </source>
</evidence>
<dbReference type="Pfam" id="PF24969">
    <property type="entry name" value="LRR_15"/>
    <property type="match status" value="1"/>
</dbReference>
<dbReference type="SMART" id="SM00256">
    <property type="entry name" value="FBOX"/>
    <property type="match status" value="1"/>
</dbReference>
<evidence type="ECO:0000313" key="2">
    <source>
        <dbReference type="EMBL" id="KAF2501500.1"/>
    </source>
</evidence>
<name>A0A6A6RCN7_9PEZI</name>
<feature type="domain" description="F-box" evidence="1">
    <location>
        <begin position="1"/>
        <end position="37"/>
    </location>
</feature>
<proteinExistence type="predicted"/>
<dbReference type="Proteomes" id="UP000799750">
    <property type="component" value="Unassembled WGS sequence"/>
</dbReference>
<accession>A0A6A6RCN7</accession>
<dbReference type="InterPro" id="IPR056867">
    <property type="entry name" value="LRR_15"/>
</dbReference>
<dbReference type="InterPro" id="IPR036047">
    <property type="entry name" value="F-box-like_dom_sf"/>
</dbReference>
<dbReference type="AlphaFoldDB" id="A0A6A6RCN7"/>
<dbReference type="InterPro" id="IPR032675">
    <property type="entry name" value="LRR_dom_sf"/>
</dbReference>
<dbReference type="Gene3D" id="1.20.1280.50">
    <property type="match status" value="1"/>
</dbReference>
<gene>
    <name evidence="2" type="ORF">BU16DRAFT_522468</name>
</gene>
<dbReference type="PROSITE" id="PS50181">
    <property type="entry name" value="FBOX"/>
    <property type="match status" value="1"/>
</dbReference>
<dbReference type="CDD" id="cd09917">
    <property type="entry name" value="F-box_SF"/>
    <property type="match status" value="1"/>
</dbReference>